<organism evidence="2 3">
    <name type="scientific">Aequorivita xiaoshiensis</name>
    <dbReference type="NCBI Taxonomy" id="2874476"/>
    <lineage>
        <taxon>Bacteria</taxon>
        <taxon>Pseudomonadati</taxon>
        <taxon>Bacteroidota</taxon>
        <taxon>Flavobacteriia</taxon>
        <taxon>Flavobacteriales</taxon>
        <taxon>Flavobacteriaceae</taxon>
        <taxon>Aequorivita</taxon>
    </lineage>
</organism>
<evidence type="ECO:0000256" key="1">
    <source>
        <dbReference type="SAM" id="Coils"/>
    </source>
</evidence>
<dbReference type="Proteomes" id="UP001139462">
    <property type="component" value="Unassembled WGS sequence"/>
</dbReference>
<reference evidence="2" key="1">
    <citation type="submission" date="2021-09" db="EMBL/GenBank/DDBJ databases">
        <title>Genome of Aequorivita sp. strain F64183.</title>
        <authorList>
            <person name="Wang Y."/>
        </authorList>
    </citation>
    <scope>NUCLEOTIDE SEQUENCE</scope>
    <source>
        <strain evidence="2">F64183</strain>
    </source>
</reference>
<comment type="caution">
    <text evidence="2">The sequence shown here is derived from an EMBL/GenBank/DDBJ whole genome shotgun (WGS) entry which is preliminary data.</text>
</comment>
<protein>
    <submittedName>
        <fullName evidence="2">Uncharacterized protein</fullName>
    </submittedName>
</protein>
<evidence type="ECO:0000313" key="3">
    <source>
        <dbReference type="Proteomes" id="UP001139462"/>
    </source>
</evidence>
<keyword evidence="1" id="KW-0175">Coiled coil</keyword>
<name>A0A9X1U4T6_9FLAO</name>
<dbReference type="EMBL" id="JAIRBB010000030">
    <property type="protein sequence ID" value="MCG2432179.1"/>
    <property type="molecule type" value="Genomic_DNA"/>
</dbReference>
<feature type="coiled-coil region" evidence="1">
    <location>
        <begin position="136"/>
        <end position="163"/>
    </location>
</feature>
<dbReference type="AlphaFoldDB" id="A0A9X1U4T6"/>
<dbReference type="RefSeq" id="WP_237609246.1">
    <property type="nucleotide sequence ID" value="NZ_JAIRBB010000030.1"/>
</dbReference>
<evidence type="ECO:0000313" key="2">
    <source>
        <dbReference type="EMBL" id="MCG2432179.1"/>
    </source>
</evidence>
<sequence length="195" mass="23329">MKIVSSNLNFILLDVIDEKNSSGLKLKLTNLNHFPRKLEPKEFKKFELKLIGIEKKTKLKTELEKFADNYLDIDEIKTGILDFWSDGYQIGKFKVDSFVENVMELTKEDWIDNYQNLLNFYYKQDDEITKESILQTKFLDRLKKLTEEEIKKYERKSEFFKDDKDKINALNERMNLANRIEQIHQQFISELKNIG</sequence>
<accession>A0A9X1U4T6</accession>
<proteinExistence type="predicted"/>
<keyword evidence="3" id="KW-1185">Reference proteome</keyword>
<gene>
    <name evidence="2" type="ORF">K8344_13710</name>
</gene>